<feature type="compositionally biased region" description="Low complexity" evidence="1">
    <location>
        <begin position="1027"/>
        <end position="1039"/>
    </location>
</feature>
<dbReference type="PANTHER" id="PTHR13308:SF40">
    <property type="entry name" value="NEDD4-BINDING PROTEIN 2-LIKE 1"/>
    <property type="match status" value="1"/>
</dbReference>
<feature type="compositionally biased region" description="Basic and acidic residues" evidence="1">
    <location>
        <begin position="25"/>
        <end position="35"/>
    </location>
</feature>
<evidence type="ECO:0000313" key="2">
    <source>
        <dbReference type="EMBL" id="CAD9117996.1"/>
    </source>
</evidence>
<dbReference type="InterPro" id="IPR027417">
    <property type="entry name" value="P-loop_NTPase"/>
</dbReference>
<feature type="region of interest" description="Disordered" evidence="1">
    <location>
        <begin position="697"/>
        <end position="757"/>
    </location>
</feature>
<evidence type="ECO:0000256" key="1">
    <source>
        <dbReference type="SAM" id="MobiDB-lite"/>
    </source>
</evidence>
<protein>
    <submittedName>
        <fullName evidence="2">Uncharacterized protein</fullName>
    </submittedName>
</protein>
<dbReference type="InterPro" id="IPR026302">
    <property type="entry name" value="NEDD4-bd_p2"/>
</dbReference>
<gene>
    <name evidence="2" type="ORF">ACAT0790_LOCUS15805</name>
</gene>
<dbReference type="Pfam" id="PF13671">
    <property type="entry name" value="AAA_33"/>
    <property type="match status" value="2"/>
</dbReference>
<feature type="compositionally biased region" description="Basic and acidic residues" evidence="1">
    <location>
        <begin position="731"/>
        <end position="746"/>
    </location>
</feature>
<name>A0A7S1M058_ALECA</name>
<sequence>MNVDEEIVEETTEEWMRLLEGYDNDDTKNGSKEPAMEVGDDDDDGENLENVKVADEGDATALLAAVKQRLASSGRASQYHEFLTAISQATVDREAAMAILRGHPDLILAFRRCFSEVDDGTGVIQDSLEDRRGPNARASQLVQLVFTNALKAGHEFEQSKMLEYVKRKSAEGAFPRRLVIIRGPPGTGKSHWAMEQLRKEDVMAAGLGQAEAMGVQLAHVCSTDDFFMQFSGKSVGEMQYIFNACNVDASNLMNEARVRLAMEVGIEPLYVDNTNMKLFDMRPYVMLADRMGYVVSVVSPGEINAKWSDVDFLQSRNLEKHRRTTDEYVGRSALEAMIDGFEQLPDASDLRPAIRAAQRPAEEDSKFGGLSSEFATKLPPSAILYKLEKLLKEESDILRYTPPDGDGWGVNGELNGEWHSFREKSDGSCYYDDRLNWWTEDPEGTWTLDELAMLADLRAEAQELPEAELPTVTSHPSLFATKGKRPAAGAARVSALPAQSTAAGAAKQVSRAGAWQTAPGGAAPAAVPASRAERFKARMKIQREHEAHEAEVFEGAVAAPPAKRARANTGRRVSAEVPDVEDVDEAVPGLPTEQEEVSASTFLAAVKARLVEWGKVEQYHEFILALSGTVDAKAAVRILRGHDDLLRVFKRKFAPEADLMAIKAELKEEDPDLPHPPAHPPTGGVKQELGAKTVKTAAAATPYTPSSYRVKSEAGHDGPRPPAGAPAKQELGGKVKAEVKSEDMPRPPKLPPNVQRGTVTIGDDSDEEFHTEASIGAAVRKGRDECIAQLSKVIFRRERASHEGARPRMAMVRYATKVASRPRFPRELFVLRGPPGIGKSEYAMQQLADYVAVEPDETLAARLTHVCAADDFFEHFQGDDAMYKFEASKLDRYHNRNESRVRLAMEAGIHPLYVDCTNFRLWEMRPYVILAERLGYVVTVVEPGDICQKWDDVNFLASANDTSDRQARGKVVQRPLLTAMVKALQPVSVDDAVQAIKDAKREDGHRTVEAVPLPPAMKPVGKVGVQRPAAPGAKGARPGYNPYAQGKGAAKWN</sequence>
<feature type="compositionally biased region" description="Low complexity" evidence="1">
    <location>
        <begin position="697"/>
        <end position="708"/>
    </location>
</feature>
<accession>A0A7S1M058</accession>
<feature type="region of interest" description="Disordered" evidence="1">
    <location>
        <begin position="1027"/>
        <end position="1053"/>
    </location>
</feature>
<feature type="compositionally biased region" description="Basic and acidic residues" evidence="1">
    <location>
        <begin position="710"/>
        <end position="719"/>
    </location>
</feature>
<organism evidence="2">
    <name type="scientific">Alexandrium catenella</name>
    <name type="common">Red tide dinoflagellate</name>
    <name type="synonym">Gonyaulax catenella</name>
    <dbReference type="NCBI Taxonomy" id="2925"/>
    <lineage>
        <taxon>Eukaryota</taxon>
        <taxon>Sar</taxon>
        <taxon>Alveolata</taxon>
        <taxon>Dinophyceae</taxon>
        <taxon>Gonyaulacales</taxon>
        <taxon>Pyrocystaceae</taxon>
        <taxon>Alexandrium</taxon>
    </lineage>
</organism>
<dbReference type="PANTHER" id="PTHR13308">
    <property type="entry name" value="NEDD4-BINDING PROTEIN 2-LIKE 1"/>
    <property type="match status" value="1"/>
</dbReference>
<dbReference type="AlphaFoldDB" id="A0A7S1M058"/>
<feature type="region of interest" description="Disordered" evidence="1">
    <location>
        <begin position="20"/>
        <end position="44"/>
    </location>
</feature>
<dbReference type="EMBL" id="HBGE01026301">
    <property type="protein sequence ID" value="CAD9117996.1"/>
    <property type="molecule type" value="Transcribed_RNA"/>
</dbReference>
<dbReference type="Gene3D" id="3.40.50.300">
    <property type="entry name" value="P-loop containing nucleotide triphosphate hydrolases"/>
    <property type="match status" value="2"/>
</dbReference>
<reference evidence="2" key="1">
    <citation type="submission" date="2021-01" db="EMBL/GenBank/DDBJ databases">
        <authorList>
            <person name="Corre E."/>
            <person name="Pelletier E."/>
            <person name="Niang G."/>
            <person name="Scheremetjew M."/>
            <person name="Finn R."/>
            <person name="Kale V."/>
            <person name="Holt S."/>
            <person name="Cochrane G."/>
            <person name="Meng A."/>
            <person name="Brown T."/>
            <person name="Cohen L."/>
        </authorList>
    </citation>
    <scope>NUCLEOTIDE SEQUENCE</scope>
    <source>
        <strain evidence="2">OF101</strain>
    </source>
</reference>
<proteinExistence type="predicted"/>